<organism evidence="3">
    <name type="scientific">candidate division WOR-3 bacterium</name>
    <dbReference type="NCBI Taxonomy" id="2052148"/>
    <lineage>
        <taxon>Bacteria</taxon>
        <taxon>Bacteria division WOR-3</taxon>
    </lineage>
</organism>
<protein>
    <submittedName>
        <fullName evidence="3">Tetratricopeptide repeat protein</fullName>
    </submittedName>
</protein>
<keyword evidence="2" id="KW-0472">Membrane</keyword>
<dbReference type="PANTHER" id="PTHR12558">
    <property type="entry name" value="CELL DIVISION CYCLE 16,23,27"/>
    <property type="match status" value="1"/>
</dbReference>
<dbReference type="Pfam" id="PF13181">
    <property type="entry name" value="TPR_8"/>
    <property type="match status" value="1"/>
</dbReference>
<dbReference type="PANTHER" id="PTHR12558:SF13">
    <property type="entry name" value="CELL DIVISION CYCLE PROTEIN 27 HOMOLOG"/>
    <property type="match status" value="1"/>
</dbReference>
<evidence type="ECO:0000256" key="1">
    <source>
        <dbReference type="PROSITE-ProRule" id="PRU00339"/>
    </source>
</evidence>
<comment type="caution">
    <text evidence="3">The sequence shown here is derived from an EMBL/GenBank/DDBJ whole genome shotgun (WGS) entry which is preliminary data.</text>
</comment>
<accession>A0A7V3RIH1</accession>
<evidence type="ECO:0000313" key="3">
    <source>
        <dbReference type="EMBL" id="HGE78661.1"/>
    </source>
</evidence>
<evidence type="ECO:0000256" key="2">
    <source>
        <dbReference type="SAM" id="Phobius"/>
    </source>
</evidence>
<name>A0A7V3RIH1_UNCW3</name>
<dbReference type="Pfam" id="PF13432">
    <property type="entry name" value="TPR_16"/>
    <property type="match status" value="1"/>
</dbReference>
<dbReference type="EMBL" id="DTOZ01000165">
    <property type="protein sequence ID" value="HGE78661.1"/>
    <property type="molecule type" value="Genomic_DNA"/>
</dbReference>
<keyword evidence="1" id="KW-0802">TPR repeat</keyword>
<gene>
    <name evidence="3" type="ORF">ENX68_06685</name>
</gene>
<dbReference type="InterPro" id="IPR011990">
    <property type="entry name" value="TPR-like_helical_dom_sf"/>
</dbReference>
<feature type="repeat" description="TPR" evidence="1">
    <location>
        <begin position="210"/>
        <end position="243"/>
    </location>
</feature>
<dbReference type="AlphaFoldDB" id="A0A7V3RIH1"/>
<keyword evidence="2" id="KW-1133">Transmembrane helix</keyword>
<dbReference type="SUPFAM" id="SSF48452">
    <property type="entry name" value="TPR-like"/>
    <property type="match status" value="2"/>
</dbReference>
<feature type="transmembrane region" description="Helical" evidence="2">
    <location>
        <begin position="5"/>
        <end position="20"/>
    </location>
</feature>
<dbReference type="InterPro" id="IPR019734">
    <property type="entry name" value="TPR_rpt"/>
</dbReference>
<sequence length="374" mass="43451">MTILIIIIIALIAFIIYFYFKPRKPKISANIPYLESLIAELEKNDELAIKKLKEALNIDTNLVDGYIRLGNLYRKKGDVERAIKIHQSLTVRPTLHKGQEKKIYFSLVQDYLESNRPNKAAGFLREILKIDKKDQEALNLLLKVYEDLHSYQDCISLYEEYGNTLDNLRLAFYYTALGSSRLSESSNDEGVIKEVLNLYKKALRIKSDSVSALYALGEFYRNQGDLKRAKEYYFKLCELQPDFSFLVISELEKAAYETGTFEQVIPLYEKIFKQNPKNFAVGFSLANLYEKKNEIQSAIDIYRKICELYPDAILPRIKIMKLSPDVKSLRKEIAEIEKILEKKKFVCKKCGNQIEKFTFLCPNCRSIESYLPQL</sequence>
<dbReference type="Pfam" id="PF13176">
    <property type="entry name" value="TPR_7"/>
    <property type="match status" value="1"/>
</dbReference>
<keyword evidence="2" id="KW-0812">Transmembrane</keyword>
<dbReference type="PROSITE" id="PS50005">
    <property type="entry name" value="TPR"/>
    <property type="match status" value="2"/>
</dbReference>
<dbReference type="SMART" id="SM00028">
    <property type="entry name" value="TPR"/>
    <property type="match status" value="3"/>
</dbReference>
<dbReference type="Gene3D" id="1.25.40.10">
    <property type="entry name" value="Tetratricopeptide repeat domain"/>
    <property type="match status" value="3"/>
</dbReference>
<feature type="repeat" description="TPR" evidence="1">
    <location>
        <begin position="279"/>
        <end position="312"/>
    </location>
</feature>
<proteinExistence type="predicted"/>
<reference evidence="3" key="1">
    <citation type="journal article" date="2020" name="mSystems">
        <title>Genome- and Community-Level Interaction Insights into Carbon Utilization and Element Cycling Functions of Hydrothermarchaeota in Hydrothermal Sediment.</title>
        <authorList>
            <person name="Zhou Z."/>
            <person name="Liu Y."/>
            <person name="Xu W."/>
            <person name="Pan J."/>
            <person name="Luo Z.H."/>
            <person name="Li M."/>
        </authorList>
    </citation>
    <scope>NUCLEOTIDE SEQUENCE [LARGE SCALE GENOMIC DNA]</scope>
    <source>
        <strain evidence="3">SpSt-961</strain>
    </source>
</reference>